<evidence type="ECO:0000256" key="1">
    <source>
        <dbReference type="SAM" id="SignalP"/>
    </source>
</evidence>
<evidence type="ECO:0000313" key="2">
    <source>
        <dbReference type="EMBL" id="CAD9179235.1"/>
    </source>
</evidence>
<keyword evidence="1" id="KW-0732">Signal</keyword>
<proteinExistence type="predicted"/>
<gene>
    <name evidence="2" type="ORF">ACAT0790_LOCUS56007</name>
</gene>
<feature type="chain" id="PRO_5030767176" evidence="1">
    <location>
        <begin position="21"/>
        <end position="332"/>
    </location>
</feature>
<reference evidence="2" key="1">
    <citation type="submission" date="2021-01" db="EMBL/GenBank/DDBJ databases">
        <authorList>
            <person name="Corre E."/>
            <person name="Pelletier E."/>
            <person name="Niang G."/>
            <person name="Scheremetjew M."/>
            <person name="Finn R."/>
            <person name="Kale V."/>
            <person name="Holt S."/>
            <person name="Cochrane G."/>
            <person name="Meng A."/>
            <person name="Brown T."/>
            <person name="Cohen L."/>
        </authorList>
    </citation>
    <scope>NUCLEOTIDE SEQUENCE</scope>
    <source>
        <strain evidence="2">OF101</strain>
    </source>
</reference>
<sequence>MSSLLRLCLLLGAGAQLASSALQDSPALVQREVQVHSLAEQHKQASRLSPQILRTVLGTALSQLHSQLEAHEVTLKEDLNVSRRVLLYVRKVQSALGRRGTLFGDLVGLFPKGQFDEADKGVAMALLGLLHDKQFSNALVTGLKGLRESVMQYRWRTEKRVKELVVASASASDTKLPALIKDFFGNQLHMVQGFLKTAEKGMRTCLAALPANNTNYTVVVGMASSLVDKLMNHSYSLLSNNTEAVISSKGSQFCSGLDLTLAEDYLPVFNQTIGALSGMDSFAKANMPELHAEVAKVTKVVAAITADLTQTHELAGSWMERVCGLVGAASTS</sequence>
<organism evidence="2">
    <name type="scientific">Alexandrium catenella</name>
    <name type="common">Red tide dinoflagellate</name>
    <name type="synonym">Gonyaulax catenella</name>
    <dbReference type="NCBI Taxonomy" id="2925"/>
    <lineage>
        <taxon>Eukaryota</taxon>
        <taxon>Sar</taxon>
        <taxon>Alveolata</taxon>
        <taxon>Dinophyceae</taxon>
        <taxon>Gonyaulacales</taxon>
        <taxon>Pyrocystaceae</taxon>
        <taxon>Alexandrium</taxon>
    </lineage>
</organism>
<accession>A0A7S1WP06</accession>
<dbReference type="AlphaFoldDB" id="A0A7S1WP06"/>
<feature type="signal peptide" evidence="1">
    <location>
        <begin position="1"/>
        <end position="20"/>
    </location>
</feature>
<dbReference type="EMBL" id="HBGE01094102">
    <property type="protein sequence ID" value="CAD9179235.1"/>
    <property type="molecule type" value="Transcribed_RNA"/>
</dbReference>
<protein>
    <submittedName>
        <fullName evidence="2">Uncharacterized protein</fullName>
    </submittedName>
</protein>
<name>A0A7S1WP06_ALECA</name>